<keyword evidence="2 11" id="KW-0479">Metal-binding</keyword>
<evidence type="ECO:0000256" key="11">
    <source>
        <dbReference type="PROSITE-ProRule" id="PRU01263"/>
    </source>
</evidence>
<dbReference type="Gene3D" id="3.30.160.60">
    <property type="entry name" value="Classic Zinc Finger"/>
    <property type="match status" value="4"/>
</dbReference>
<evidence type="ECO:0000313" key="15">
    <source>
        <dbReference type="Proteomes" id="UP000095300"/>
    </source>
</evidence>
<dbReference type="PROSITE" id="PS50157">
    <property type="entry name" value="ZINC_FINGER_C2H2_2"/>
    <property type="match status" value="5"/>
</dbReference>
<dbReference type="PROSITE" id="PS00028">
    <property type="entry name" value="ZINC_FINGER_C2H2_1"/>
    <property type="match status" value="5"/>
</dbReference>
<dbReference type="EnsemblMetazoa" id="SCAU003733-RA">
    <property type="protein sequence ID" value="SCAU003733-PA"/>
    <property type="gene ID" value="SCAU003733"/>
</dbReference>
<dbReference type="GO" id="GO:0000978">
    <property type="term" value="F:RNA polymerase II cis-regulatory region sequence-specific DNA binding"/>
    <property type="evidence" value="ECO:0007669"/>
    <property type="project" value="TreeGrafter"/>
</dbReference>
<dbReference type="Pfam" id="PF07776">
    <property type="entry name" value="zf-AD"/>
    <property type="match status" value="1"/>
</dbReference>
<keyword evidence="5 11" id="KW-0862">Zinc</keyword>
<name>A0A1I8P0M2_STOCA</name>
<dbReference type="FunFam" id="3.30.160.60:FF:000100">
    <property type="entry name" value="Zinc finger 45-like"/>
    <property type="match status" value="1"/>
</dbReference>
<gene>
    <name evidence="14" type="primary">106091535</name>
</gene>
<evidence type="ECO:0000259" key="12">
    <source>
        <dbReference type="PROSITE" id="PS50157"/>
    </source>
</evidence>
<evidence type="ECO:0000256" key="1">
    <source>
        <dbReference type="ARBA" id="ARBA00004123"/>
    </source>
</evidence>
<comment type="subcellular location">
    <subcellularLocation>
        <location evidence="1">Nucleus</location>
    </subcellularLocation>
</comment>
<dbReference type="PANTHER" id="PTHR46105:SF28">
    <property type="entry name" value="ZINC FINGER PROTEIN 37-LIKE"/>
    <property type="match status" value="1"/>
</dbReference>
<dbReference type="SUPFAM" id="SSF57716">
    <property type="entry name" value="Glucocorticoid receptor-like (DNA-binding domain)"/>
    <property type="match status" value="1"/>
</dbReference>
<evidence type="ECO:0000256" key="6">
    <source>
        <dbReference type="ARBA" id="ARBA00023015"/>
    </source>
</evidence>
<dbReference type="InterPro" id="IPR050457">
    <property type="entry name" value="ZnFinger_BTB_dom_contain"/>
</dbReference>
<feature type="domain" description="C2H2-type" evidence="12">
    <location>
        <begin position="318"/>
        <end position="345"/>
    </location>
</feature>
<evidence type="ECO:0000256" key="2">
    <source>
        <dbReference type="ARBA" id="ARBA00022723"/>
    </source>
</evidence>
<dbReference type="InterPro" id="IPR013087">
    <property type="entry name" value="Znf_C2H2_type"/>
</dbReference>
<dbReference type="SMART" id="SM00868">
    <property type="entry name" value="zf-AD"/>
    <property type="match status" value="1"/>
</dbReference>
<evidence type="ECO:0000256" key="10">
    <source>
        <dbReference type="PROSITE-ProRule" id="PRU00042"/>
    </source>
</evidence>
<keyword evidence="6" id="KW-0805">Transcription regulation</keyword>
<proteinExistence type="predicted"/>
<dbReference type="FunFam" id="3.30.160.60:FF:000045">
    <property type="entry name" value="ZFP69 zinc finger protein B"/>
    <property type="match status" value="1"/>
</dbReference>
<dbReference type="PROSITE" id="PS51915">
    <property type="entry name" value="ZAD"/>
    <property type="match status" value="1"/>
</dbReference>
<evidence type="ECO:0000259" key="13">
    <source>
        <dbReference type="PROSITE" id="PS51915"/>
    </source>
</evidence>
<evidence type="ECO:0000256" key="9">
    <source>
        <dbReference type="ARBA" id="ARBA00023242"/>
    </source>
</evidence>
<evidence type="ECO:0008006" key="16">
    <source>
        <dbReference type="Google" id="ProtNLM"/>
    </source>
</evidence>
<evidence type="ECO:0000313" key="14">
    <source>
        <dbReference type="EnsemblMetazoa" id="SCAU003733-PA"/>
    </source>
</evidence>
<feature type="domain" description="C2H2-type" evidence="12">
    <location>
        <begin position="262"/>
        <end position="289"/>
    </location>
</feature>
<feature type="binding site" evidence="11">
    <location>
        <position position="62"/>
    </location>
    <ligand>
        <name>Zn(2+)</name>
        <dbReference type="ChEBI" id="CHEBI:29105"/>
    </ligand>
</feature>
<dbReference type="InterPro" id="IPR036236">
    <property type="entry name" value="Znf_C2H2_sf"/>
</dbReference>
<accession>A0A1I8P0M2</accession>
<evidence type="ECO:0000256" key="7">
    <source>
        <dbReference type="ARBA" id="ARBA00023125"/>
    </source>
</evidence>
<evidence type="ECO:0000256" key="4">
    <source>
        <dbReference type="ARBA" id="ARBA00022771"/>
    </source>
</evidence>
<reference evidence="14" key="1">
    <citation type="submission" date="2020-05" db="UniProtKB">
        <authorList>
            <consortium name="EnsemblMetazoa"/>
        </authorList>
    </citation>
    <scope>IDENTIFICATION</scope>
    <source>
        <strain evidence="14">USDA</strain>
    </source>
</reference>
<feature type="domain" description="C2H2-type" evidence="12">
    <location>
        <begin position="290"/>
        <end position="317"/>
    </location>
</feature>
<feature type="binding site" evidence="11">
    <location>
        <position position="15"/>
    </location>
    <ligand>
        <name>Zn(2+)</name>
        <dbReference type="ChEBI" id="CHEBI:29105"/>
    </ligand>
</feature>
<dbReference type="Proteomes" id="UP000095300">
    <property type="component" value="Unassembled WGS sequence"/>
</dbReference>
<dbReference type="Pfam" id="PF00096">
    <property type="entry name" value="zf-C2H2"/>
    <property type="match status" value="2"/>
</dbReference>
<keyword evidence="15" id="KW-1185">Reference proteome</keyword>
<dbReference type="KEGG" id="scac:106091535"/>
<dbReference type="FunFam" id="3.30.160.60:FF:000912">
    <property type="entry name" value="Zinc finger protein 660"/>
    <property type="match status" value="1"/>
</dbReference>
<feature type="domain" description="ZAD" evidence="13">
    <location>
        <begin position="10"/>
        <end position="89"/>
    </location>
</feature>
<dbReference type="VEuPathDB" id="VectorBase:SCAU003733"/>
<dbReference type="SUPFAM" id="SSF57667">
    <property type="entry name" value="beta-beta-alpha zinc fingers"/>
    <property type="match status" value="3"/>
</dbReference>
<keyword evidence="7" id="KW-0238">DNA-binding</keyword>
<keyword evidence="3" id="KW-0677">Repeat</keyword>
<sequence>MLSSTNSRWNICRICLKNSGQCLYSIFDEGNETTELGNLQDKIEQYGGIKVYPQNNLPNKICSRCLLLLKAAHKFRDLCEQSQEQLKQFINPLKEEEDAEDNIISKEDDDSDSVVITSSTKQRMDEFITDEKTNTLSLIEEYDLSTPADEDEDDDQYVYEEINESSQEAAGLMSEDTNSYEDSNMHFDYYETTNDDETKRESSTGATDGELLIPATRKAVKRKREIKIINESVYRCEYCENVYHDRTKYNLHVKLHNNVKPHECEICKKHFSTTSQLSRHMNSHTGNRPYKCNFCEASFGDPSTKIKHERIHTNERPYKCELCSKSFSYSNVLKVHMMVHTGEKPHVCAYCDKSFSQAHHKNAHEKRHLKVVVVEADNDLDNFEEDIKDFELQKH</sequence>
<dbReference type="FunFam" id="3.30.160.60:FF:000325">
    <property type="entry name" value="ZFP90 zinc finger protein"/>
    <property type="match status" value="1"/>
</dbReference>
<dbReference type="GO" id="GO:0005634">
    <property type="term" value="C:nucleus"/>
    <property type="evidence" value="ECO:0007669"/>
    <property type="project" value="UniProtKB-SubCell"/>
</dbReference>
<dbReference type="STRING" id="35570.A0A1I8P0M2"/>
<evidence type="ECO:0000256" key="5">
    <source>
        <dbReference type="ARBA" id="ARBA00022833"/>
    </source>
</evidence>
<dbReference type="OrthoDB" id="8113227at2759"/>
<protein>
    <recommendedName>
        <fullName evidence="16">Protein krueppel</fullName>
    </recommendedName>
</protein>
<dbReference type="InterPro" id="IPR012934">
    <property type="entry name" value="Znf_AD"/>
</dbReference>
<dbReference type="Gene3D" id="3.40.1800.20">
    <property type="match status" value="1"/>
</dbReference>
<keyword evidence="8" id="KW-0804">Transcription</keyword>
<feature type="binding site" evidence="11">
    <location>
        <position position="65"/>
    </location>
    <ligand>
        <name>Zn(2+)</name>
        <dbReference type="ChEBI" id="CHEBI:29105"/>
    </ligand>
</feature>
<dbReference type="PANTHER" id="PTHR46105">
    <property type="entry name" value="AGAP004733-PA"/>
    <property type="match status" value="1"/>
</dbReference>
<feature type="domain" description="C2H2-type" evidence="12">
    <location>
        <begin position="234"/>
        <end position="261"/>
    </location>
</feature>
<feature type="domain" description="C2H2-type" evidence="12">
    <location>
        <begin position="346"/>
        <end position="368"/>
    </location>
</feature>
<keyword evidence="9" id="KW-0539">Nucleus</keyword>
<feature type="binding site" evidence="11">
    <location>
        <position position="12"/>
    </location>
    <ligand>
        <name>Zn(2+)</name>
        <dbReference type="ChEBI" id="CHEBI:29105"/>
    </ligand>
</feature>
<dbReference type="GO" id="GO:0008270">
    <property type="term" value="F:zinc ion binding"/>
    <property type="evidence" value="ECO:0007669"/>
    <property type="project" value="UniProtKB-UniRule"/>
</dbReference>
<keyword evidence="4 10" id="KW-0863">Zinc-finger</keyword>
<evidence type="ECO:0000256" key="8">
    <source>
        <dbReference type="ARBA" id="ARBA00023163"/>
    </source>
</evidence>
<evidence type="ECO:0000256" key="3">
    <source>
        <dbReference type="ARBA" id="ARBA00022737"/>
    </source>
</evidence>
<dbReference type="AlphaFoldDB" id="A0A1I8P0M2"/>
<dbReference type="GO" id="GO:0000981">
    <property type="term" value="F:DNA-binding transcription factor activity, RNA polymerase II-specific"/>
    <property type="evidence" value="ECO:0007669"/>
    <property type="project" value="TreeGrafter"/>
</dbReference>
<organism evidence="14 15">
    <name type="scientific">Stomoxys calcitrans</name>
    <name type="common">Stable fly</name>
    <name type="synonym">Conops calcitrans</name>
    <dbReference type="NCBI Taxonomy" id="35570"/>
    <lineage>
        <taxon>Eukaryota</taxon>
        <taxon>Metazoa</taxon>
        <taxon>Ecdysozoa</taxon>
        <taxon>Arthropoda</taxon>
        <taxon>Hexapoda</taxon>
        <taxon>Insecta</taxon>
        <taxon>Pterygota</taxon>
        <taxon>Neoptera</taxon>
        <taxon>Endopterygota</taxon>
        <taxon>Diptera</taxon>
        <taxon>Brachycera</taxon>
        <taxon>Muscomorpha</taxon>
        <taxon>Muscoidea</taxon>
        <taxon>Muscidae</taxon>
        <taxon>Stomoxys</taxon>
    </lineage>
</organism>
<dbReference type="SMART" id="SM00355">
    <property type="entry name" value="ZnF_C2H2"/>
    <property type="match status" value="5"/>
</dbReference>